<dbReference type="Proteomes" id="UP000823893">
    <property type="component" value="Unassembled WGS sequence"/>
</dbReference>
<dbReference type="Gene3D" id="1.10.10.60">
    <property type="entry name" value="Homeodomain-like"/>
    <property type="match status" value="2"/>
</dbReference>
<keyword evidence="3" id="KW-0804">Transcription</keyword>
<dbReference type="InterPro" id="IPR003313">
    <property type="entry name" value="AraC-bd"/>
</dbReference>
<dbReference type="SUPFAM" id="SSF51215">
    <property type="entry name" value="Regulatory protein AraC"/>
    <property type="match status" value="1"/>
</dbReference>
<dbReference type="GO" id="GO:0043565">
    <property type="term" value="F:sequence-specific DNA binding"/>
    <property type="evidence" value="ECO:0007669"/>
    <property type="project" value="InterPro"/>
</dbReference>
<dbReference type="EMBL" id="DWWV01000117">
    <property type="protein sequence ID" value="HJC10975.1"/>
    <property type="molecule type" value="Genomic_DNA"/>
</dbReference>
<keyword evidence="2" id="KW-0238">DNA-binding</keyword>
<reference evidence="5" key="1">
    <citation type="journal article" date="2021" name="PeerJ">
        <title>Extensive microbial diversity within the chicken gut microbiome revealed by metagenomics and culture.</title>
        <authorList>
            <person name="Gilroy R."/>
            <person name="Ravi A."/>
            <person name="Getino M."/>
            <person name="Pursley I."/>
            <person name="Horton D.L."/>
            <person name="Alikhan N.F."/>
            <person name="Baker D."/>
            <person name="Gharbi K."/>
            <person name="Hall N."/>
            <person name="Watson M."/>
            <person name="Adriaenssens E.M."/>
            <person name="Foster-Nyarko E."/>
            <person name="Jarju S."/>
            <person name="Secka A."/>
            <person name="Antonio M."/>
            <person name="Oren A."/>
            <person name="Chaudhuri R.R."/>
            <person name="La Ragione R."/>
            <person name="Hildebrand F."/>
            <person name="Pallen M.J."/>
        </authorList>
    </citation>
    <scope>NUCLEOTIDE SEQUENCE</scope>
    <source>
        <strain evidence="5">ChiSxjej6B18-287</strain>
    </source>
</reference>
<evidence type="ECO:0000256" key="2">
    <source>
        <dbReference type="ARBA" id="ARBA00023125"/>
    </source>
</evidence>
<accession>A0A9D2N4Y0</accession>
<dbReference type="Pfam" id="PF02311">
    <property type="entry name" value="AraC_binding"/>
    <property type="match status" value="1"/>
</dbReference>
<dbReference type="SMART" id="SM00342">
    <property type="entry name" value="HTH_ARAC"/>
    <property type="match status" value="1"/>
</dbReference>
<evidence type="ECO:0000256" key="1">
    <source>
        <dbReference type="ARBA" id="ARBA00023015"/>
    </source>
</evidence>
<dbReference type="InterPro" id="IPR037923">
    <property type="entry name" value="HTH-like"/>
</dbReference>
<dbReference type="InterPro" id="IPR014710">
    <property type="entry name" value="RmlC-like_jellyroll"/>
</dbReference>
<dbReference type="InterPro" id="IPR009057">
    <property type="entry name" value="Homeodomain-like_sf"/>
</dbReference>
<dbReference type="SUPFAM" id="SSF46689">
    <property type="entry name" value="Homeodomain-like"/>
    <property type="match status" value="1"/>
</dbReference>
<dbReference type="Pfam" id="PF12833">
    <property type="entry name" value="HTH_18"/>
    <property type="match status" value="1"/>
</dbReference>
<dbReference type="CDD" id="cd02208">
    <property type="entry name" value="cupin_RmlC-like"/>
    <property type="match status" value="1"/>
</dbReference>
<dbReference type="PROSITE" id="PS00041">
    <property type="entry name" value="HTH_ARAC_FAMILY_1"/>
    <property type="match status" value="1"/>
</dbReference>
<dbReference type="InterPro" id="IPR018062">
    <property type="entry name" value="HTH_AraC-typ_CS"/>
</dbReference>
<protein>
    <submittedName>
        <fullName evidence="5">AraC family transcriptional regulator</fullName>
    </submittedName>
</protein>
<evidence type="ECO:0000313" key="6">
    <source>
        <dbReference type="Proteomes" id="UP000823893"/>
    </source>
</evidence>
<organism evidence="5 6">
    <name type="scientific">Candidatus Blautia merdigallinarum</name>
    <dbReference type="NCBI Taxonomy" id="2838495"/>
    <lineage>
        <taxon>Bacteria</taxon>
        <taxon>Bacillati</taxon>
        <taxon>Bacillota</taxon>
        <taxon>Clostridia</taxon>
        <taxon>Lachnospirales</taxon>
        <taxon>Lachnospiraceae</taxon>
        <taxon>Blautia</taxon>
    </lineage>
</organism>
<dbReference type="InterPro" id="IPR020449">
    <property type="entry name" value="Tscrpt_reg_AraC-type_HTH"/>
</dbReference>
<evidence type="ECO:0000313" key="5">
    <source>
        <dbReference type="EMBL" id="HJC10975.1"/>
    </source>
</evidence>
<reference evidence="5" key="2">
    <citation type="submission" date="2021-04" db="EMBL/GenBank/DDBJ databases">
        <authorList>
            <person name="Gilroy R."/>
        </authorList>
    </citation>
    <scope>NUCLEOTIDE SEQUENCE</scope>
    <source>
        <strain evidence="5">ChiSxjej6B18-287</strain>
    </source>
</reference>
<proteinExistence type="predicted"/>
<sequence>MPIIMELNENYSEKICYDTPQYPAYIRRGLLSQYPNHSAPNHWHDDIELIAVLSGEMEYSVNGEILELKKGQGLLVNAGQMHFGFSRQKTECDFICVLLHPVLLCPLHSFERDFVNPIIHSQSLPYLLLHPEVAWEKAVYEKILYLYNIRREKTAPLKILAAFAKIWELLCENISKKNDIPQRDLRQNRDLAIVKNMAEFIQKNYMEKLSLADIAASGAVGQSKCCKLFARFFFQSPTMYLTQHRLTKSMELLLNTDLPVIEIALSVGFGSASYYTETFRKWIGKTPSEFRKEGKFHSQ</sequence>
<dbReference type="GO" id="GO:0003700">
    <property type="term" value="F:DNA-binding transcription factor activity"/>
    <property type="evidence" value="ECO:0007669"/>
    <property type="project" value="InterPro"/>
</dbReference>
<dbReference type="InterPro" id="IPR018060">
    <property type="entry name" value="HTH_AraC"/>
</dbReference>
<dbReference type="PANTHER" id="PTHR43280">
    <property type="entry name" value="ARAC-FAMILY TRANSCRIPTIONAL REGULATOR"/>
    <property type="match status" value="1"/>
</dbReference>
<dbReference type="Gene3D" id="2.60.120.10">
    <property type="entry name" value="Jelly Rolls"/>
    <property type="match status" value="1"/>
</dbReference>
<evidence type="ECO:0000259" key="4">
    <source>
        <dbReference type="PROSITE" id="PS01124"/>
    </source>
</evidence>
<dbReference type="AlphaFoldDB" id="A0A9D2N4Y0"/>
<name>A0A9D2N4Y0_9FIRM</name>
<comment type="caution">
    <text evidence="5">The sequence shown here is derived from an EMBL/GenBank/DDBJ whole genome shotgun (WGS) entry which is preliminary data.</text>
</comment>
<evidence type="ECO:0000256" key="3">
    <source>
        <dbReference type="ARBA" id="ARBA00023163"/>
    </source>
</evidence>
<feature type="domain" description="HTH araC/xylS-type" evidence="4">
    <location>
        <begin position="195"/>
        <end position="293"/>
    </location>
</feature>
<dbReference type="PRINTS" id="PR00032">
    <property type="entry name" value="HTHARAC"/>
</dbReference>
<keyword evidence="1" id="KW-0805">Transcription regulation</keyword>
<dbReference type="PANTHER" id="PTHR43280:SF28">
    <property type="entry name" value="HTH-TYPE TRANSCRIPTIONAL ACTIVATOR RHAS"/>
    <property type="match status" value="1"/>
</dbReference>
<dbReference type="PROSITE" id="PS01124">
    <property type="entry name" value="HTH_ARAC_FAMILY_2"/>
    <property type="match status" value="1"/>
</dbReference>
<gene>
    <name evidence="5" type="ORF">H9935_09185</name>
</gene>